<feature type="compositionally biased region" description="Polar residues" evidence="1">
    <location>
        <begin position="1"/>
        <end position="17"/>
    </location>
</feature>
<evidence type="ECO:0000313" key="2">
    <source>
        <dbReference type="EMBL" id="KAL0491833.1"/>
    </source>
</evidence>
<proteinExistence type="predicted"/>
<comment type="caution">
    <text evidence="2">The sequence shown here is derived from an EMBL/GenBank/DDBJ whole genome shotgun (WGS) entry which is preliminary data.</text>
</comment>
<protein>
    <submittedName>
        <fullName evidence="2">Negative modulator of initiation of replication</fullName>
    </submittedName>
</protein>
<organism evidence="2 3">
    <name type="scientific">Acrasis kona</name>
    <dbReference type="NCBI Taxonomy" id="1008807"/>
    <lineage>
        <taxon>Eukaryota</taxon>
        <taxon>Discoba</taxon>
        <taxon>Heterolobosea</taxon>
        <taxon>Tetramitia</taxon>
        <taxon>Eutetramitia</taxon>
        <taxon>Acrasidae</taxon>
        <taxon>Acrasis</taxon>
    </lineage>
</organism>
<dbReference type="EMBL" id="JAOPGA020001865">
    <property type="protein sequence ID" value="KAL0491833.1"/>
    <property type="molecule type" value="Genomic_DNA"/>
</dbReference>
<sequence length="94" mass="10609">MGQSSSTLENNQVNVEQGQPIVVKQPTTNAPTEPMTLPRYFPKYTKECEVVANNFFECFTEKGRKTQKGDKLAGATGLEQCKDLLQKYKDCMEK</sequence>
<accession>A0AAW2ZQU8</accession>
<dbReference type="Proteomes" id="UP001431209">
    <property type="component" value="Unassembled WGS sequence"/>
</dbReference>
<evidence type="ECO:0000313" key="3">
    <source>
        <dbReference type="Proteomes" id="UP001431209"/>
    </source>
</evidence>
<gene>
    <name evidence="2" type="ORF">AKO1_010222</name>
</gene>
<name>A0AAW2ZQU8_9EUKA</name>
<dbReference type="PROSITE" id="PS51808">
    <property type="entry name" value="CHCH"/>
    <property type="match status" value="1"/>
</dbReference>
<dbReference type="AlphaFoldDB" id="A0AAW2ZQU8"/>
<feature type="region of interest" description="Disordered" evidence="1">
    <location>
        <begin position="1"/>
        <end position="34"/>
    </location>
</feature>
<evidence type="ECO:0000256" key="1">
    <source>
        <dbReference type="SAM" id="MobiDB-lite"/>
    </source>
</evidence>
<keyword evidence="3" id="KW-1185">Reference proteome</keyword>
<reference evidence="2 3" key="1">
    <citation type="submission" date="2024-03" db="EMBL/GenBank/DDBJ databases">
        <title>The Acrasis kona genome and developmental transcriptomes reveal deep origins of eukaryotic multicellular pathways.</title>
        <authorList>
            <person name="Sheikh S."/>
            <person name="Fu C.-J."/>
            <person name="Brown M.W."/>
            <person name="Baldauf S.L."/>
        </authorList>
    </citation>
    <scope>NUCLEOTIDE SEQUENCE [LARGE SCALE GENOMIC DNA]</scope>
    <source>
        <strain evidence="2 3">ATCC MYA-3509</strain>
    </source>
</reference>